<evidence type="ECO:0000313" key="2">
    <source>
        <dbReference type="EMBL" id="MDT8836601.1"/>
    </source>
</evidence>
<dbReference type="RefSeq" id="WP_028197929.1">
    <property type="nucleotide sequence ID" value="NZ_CADFGE010000004.1"/>
</dbReference>
<comment type="caution">
    <text evidence="2">The sequence shown here is derived from an EMBL/GenBank/DDBJ whole genome shotgun (WGS) entry which is preliminary data.</text>
</comment>
<feature type="compositionally biased region" description="Low complexity" evidence="1">
    <location>
        <begin position="37"/>
        <end position="61"/>
    </location>
</feature>
<evidence type="ECO:0000256" key="1">
    <source>
        <dbReference type="SAM" id="MobiDB-lite"/>
    </source>
</evidence>
<reference evidence="2" key="1">
    <citation type="submission" date="2022-08" db="EMBL/GenBank/DDBJ databases">
        <authorList>
            <person name="Kim S.-J."/>
        </authorList>
    </citation>
    <scope>NUCLEOTIDE SEQUENCE</scope>
    <source>
        <strain evidence="2">KJ</strain>
    </source>
</reference>
<name>A0AAJ3SQD7_9BURK</name>
<sequence length="61" mass="6394">MNPSRPFIDRPVANSVASPLERQLGTIADVTDMTSQSSVGGNRLRLGLGAAGGRSRISAQR</sequence>
<dbReference type="Proteomes" id="UP001246473">
    <property type="component" value="Unassembled WGS sequence"/>
</dbReference>
<organism evidence="2 3">
    <name type="scientific">Paraburkholderia fungorum</name>
    <dbReference type="NCBI Taxonomy" id="134537"/>
    <lineage>
        <taxon>Bacteria</taxon>
        <taxon>Pseudomonadati</taxon>
        <taxon>Pseudomonadota</taxon>
        <taxon>Betaproteobacteria</taxon>
        <taxon>Burkholderiales</taxon>
        <taxon>Burkholderiaceae</taxon>
        <taxon>Paraburkholderia</taxon>
    </lineage>
</organism>
<accession>A0AAJ3SQD7</accession>
<evidence type="ECO:0000313" key="3">
    <source>
        <dbReference type="Proteomes" id="UP001246473"/>
    </source>
</evidence>
<gene>
    <name evidence="2" type="ORF">ParKJ_04175</name>
</gene>
<dbReference type="EMBL" id="JANSLM010000001">
    <property type="protein sequence ID" value="MDT8836601.1"/>
    <property type="molecule type" value="Genomic_DNA"/>
</dbReference>
<dbReference type="AlphaFoldDB" id="A0AAJ3SQD7"/>
<protein>
    <submittedName>
        <fullName evidence="2">Uncharacterized protein</fullName>
    </submittedName>
</protein>
<proteinExistence type="predicted"/>
<feature type="region of interest" description="Disordered" evidence="1">
    <location>
        <begin position="34"/>
        <end position="61"/>
    </location>
</feature>